<feature type="transmembrane region" description="Helical" evidence="1">
    <location>
        <begin position="36"/>
        <end position="54"/>
    </location>
</feature>
<evidence type="ECO:0000313" key="2">
    <source>
        <dbReference type="EMBL" id="RDW14998.1"/>
    </source>
</evidence>
<evidence type="ECO:0000313" key="3">
    <source>
        <dbReference type="Proteomes" id="UP000256520"/>
    </source>
</evidence>
<organism evidence="2 3">
    <name type="scientific">Oceanobacillus chungangensis</name>
    <dbReference type="NCBI Taxonomy" id="1229152"/>
    <lineage>
        <taxon>Bacteria</taxon>
        <taxon>Bacillati</taxon>
        <taxon>Bacillota</taxon>
        <taxon>Bacilli</taxon>
        <taxon>Bacillales</taxon>
        <taxon>Bacillaceae</taxon>
        <taxon>Oceanobacillus</taxon>
    </lineage>
</organism>
<feature type="transmembrane region" description="Helical" evidence="1">
    <location>
        <begin position="12"/>
        <end position="30"/>
    </location>
</feature>
<gene>
    <name evidence="2" type="ORF">CWR45_19260</name>
</gene>
<proteinExistence type="predicted"/>
<reference evidence="3" key="1">
    <citation type="submission" date="2017-11" db="EMBL/GenBank/DDBJ databases">
        <authorList>
            <person name="Zhu W."/>
        </authorList>
    </citation>
    <scope>NUCLEOTIDE SEQUENCE [LARGE SCALE GENOMIC DNA]</scope>
    <source>
        <strain evidence="3">CAU 1051</strain>
    </source>
</reference>
<dbReference type="AlphaFoldDB" id="A0A3D8PIF3"/>
<dbReference type="OrthoDB" id="2940849at2"/>
<keyword evidence="3" id="KW-1185">Reference proteome</keyword>
<keyword evidence="1" id="KW-1133">Transmembrane helix</keyword>
<keyword evidence="1" id="KW-0812">Transmembrane</keyword>
<name>A0A3D8PIF3_9BACI</name>
<keyword evidence="1" id="KW-0472">Membrane</keyword>
<dbReference type="RefSeq" id="WP_115751460.1">
    <property type="nucleotide sequence ID" value="NZ_PIOD01000030.1"/>
</dbReference>
<sequence length="62" mass="7105">MNWSVLKDLKTMFGFITSILLGVFAIVLAVNNNKLWVLFVVVALILMLFSVFRADKIHKHNN</sequence>
<comment type="caution">
    <text evidence="2">The sequence shown here is derived from an EMBL/GenBank/DDBJ whole genome shotgun (WGS) entry which is preliminary data.</text>
</comment>
<accession>A0A3D8PIF3</accession>
<dbReference type="Proteomes" id="UP000256520">
    <property type="component" value="Unassembled WGS sequence"/>
</dbReference>
<evidence type="ECO:0000256" key="1">
    <source>
        <dbReference type="SAM" id="Phobius"/>
    </source>
</evidence>
<dbReference type="EMBL" id="PIOD01000030">
    <property type="protein sequence ID" value="RDW14998.1"/>
    <property type="molecule type" value="Genomic_DNA"/>
</dbReference>
<protein>
    <submittedName>
        <fullName evidence="2">Uncharacterized protein</fullName>
    </submittedName>
</protein>